<dbReference type="GO" id="GO:0005737">
    <property type="term" value="C:cytoplasm"/>
    <property type="evidence" value="ECO:0007669"/>
    <property type="project" value="TreeGrafter"/>
</dbReference>
<keyword evidence="4" id="KW-0808">Transferase</keyword>
<dbReference type="PANTHER" id="PTHR22603">
    <property type="entry name" value="CHOLINE/ETHANOALAMINE KINASE"/>
    <property type="match status" value="1"/>
</dbReference>
<feature type="region of interest" description="Disordered" evidence="2">
    <location>
        <begin position="1"/>
        <end position="50"/>
    </location>
</feature>
<sequence>MEITPSNIHQSTRSRSRSRTRNSTANSRSTSSSRRPSLGPHRRSLSSSSLNKLVVKSTQIESQEKAIPTTTATLDNSLPIDFFKQDLITLIKALKISKWHKQPLEKLYLSINRISGALTNSIYKLEYKDHSNGLVLPALLLRVYGKNVDSIIDRESELKTLIKLSQKKIGPRLLGIFANGRFEQFLEGYITLNKDQIRDEVISQMIGRRMKELHYKISLEPEELESDLPMSWKWIHKWLDLLEEQLLEAKTIDPNFNEEDVFFMPFAKFVDLIETYREWLFDKYDRRNFADNYRFCHNDTQYGNLLLHESFNPNEIVLDRSGSESQSKTNSRADLTELSSAASSSTKLSAAASNAAPSGATLVTSASLTDLKSTTNKKDTSLAVIDFEYSGCSFAALDLVNHFSEWMANYHDPERSYYIEEQNYPNKIQQINFIKSYIEYDFQFPSSNLKISHSGDISRLSATDLIELEIKKLYNECILWRSTVQFFWALWGLIQNGPFVNKGNVPASQEEVGIDGKYSITTELENLQVDDDGHVEDITSSDDEFEYLKYSQQKIALILGDLIQFGLFSKSDLSEENLAKVKWLDVNLFDV</sequence>
<dbReference type="GO" id="GO:0004103">
    <property type="term" value="F:choline kinase activity"/>
    <property type="evidence" value="ECO:0007669"/>
    <property type="project" value="TreeGrafter"/>
</dbReference>
<gene>
    <name evidence="4" type="ORF">CLIB1423_13S03752</name>
</gene>
<dbReference type="CDD" id="cd05157">
    <property type="entry name" value="ETNK_euk"/>
    <property type="match status" value="1"/>
</dbReference>
<dbReference type="SUPFAM" id="SSF56112">
    <property type="entry name" value="Protein kinase-like (PK-like)"/>
    <property type="match status" value="1"/>
</dbReference>
<comment type="caution">
    <text evidence="4">The sequence shown here is derived from an EMBL/GenBank/DDBJ whole genome shotgun (WGS) entry which is preliminary data.</text>
</comment>
<evidence type="ECO:0000313" key="4">
    <source>
        <dbReference type="EMBL" id="CAH2354002.1"/>
    </source>
</evidence>
<dbReference type="OrthoDB" id="10267235at2759"/>
<dbReference type="Gene3D" id="3.30.200.20">
    <property type="entry name" value="Phosphorylase Kinase, domain 1"/>
    <property type="match status" value="1"/>
</dbReference>
<proteinExistence type="inferred from homology"/>
<dbReference type="AlphaFoldDB" id="A0A9P0QS73"/>
<dbReference type="Pfam" id="PF04428">
    <property type="entry name" value="Choline_kin_N"/>
    <property type="match status" value="1"/>
</dbReference>
<dbReference type="EMBL" id="CAKXYY010000013">
    <property type="protein sequence ID" value="CAH2354002.1"/>
    <property type="molecule type" value="Genomic_DNA"/>
</dbReference>
<evidence type="ECO:0000256" key="2">
    <source>
        <dbReference type="SAM" id="MobiDB-lite"/>
    </source>
</evidence>
<dbReference type="InterPro" id="IPR011009">
    <property type="entry name" value="Kinase-like_dom_sf"/>
</dbReference>
<feature type="compositionally biased region" description="Low complexity" evidence="2">
    <location>
        <begin position="21"/>
        <end position="50"/>
    </location>
</feature>
<organism evidence="4 5">
    <name type="scientific">[Candida] railenensis</name>
    <dbReference type="NCBI Taxonomy" id="45579"/>
    <lineage>
        <taxon>Eukaryota</taxon>
        <taxon>Fungi</taxon>
        <taxon>Dikarya</taxon>
        <taxon>Ascomycota</taxon>
        <taxon>Saccharomycotina</taxon>
        <taxon>Pichiomycetes</taxon>
        <taxon>Debaryomycetaceae</taxon>
        <taxon>Kurtzmaniella</taxon>
    </lineage>
</organism>
<reference evidence="4" key="1">
    <citation type="submission" date="2022-03" db="EMBL/GenBank/DDBJ databases">
        <authorList>
            <person name="Legras J.-L."/>
            <person name="Devillers H."/>
            <person name="Grondin C."/>
        </authorList>
    </citation>
    <scope>NUCLEOTIDE SEQUENCE</scope>
    <source>
        <strain evidence="4">CLIB 1423</strain>
    </source>
</reference>
<feature type="compositionally biased region" description="Polar residues" evidence="2">
    <location>
        <begin position="1"/>
        <end position="10"/>
    </location>
</feature>
<dbReference type="InterPro" id="IPR007521">
    <property type="entry name" value="Choline_kin_N"/>
</dbReference>
<dbReference type="GO" id="GO:0004305">
    <property type="term" value="F:ethanolamine kinase activity"/>
    <property type="evidence" value="ECO:0007669"/>
    <property type="project" value="TreeGrafter"/>
</dbReference>
<accession>A0A9P0QS73</accession>
<dbReference type="PANTHER" id="PTHR22603:SF93">
    <property type="entry name" value="RE24176P"/>
    <property type="match status" value="1"/>
</dbReference>
<feature type="domain" description="Choline kinase N-terminal" evidence="3">
    <location>
        <begin position="61"/>
        <end position="105"/>
    </location>
</feature>
<dbReference type="Pfam" id="PF01633">
    <property type="entry name" value="Choline_kinase"/>
    <property type="match status" value="1"/>
</dbReference>
<dbReference type="GO" id="GO:0006646">
    <property type="term" value="P:phosphatidylethanolamine biosynthetic process"/>
    <property type="evidence" value="ECO:0007669"/>
    <property type="project" value="TreeGrafter"/>
</dbReference>
<evidence type="ECO:0000313" key="5">
    <source>
        <dbReference type="Proteomes" id="UP000837801"/>
    </source>
</evidence>
<evidence type="ECO:0000259" key="3">
    <source>
        <dbReference type="Pfam" id="PF04428"/>
    </source>
</evidence>
<keyword evidence="5" id="KW-1185">Reference proteome</keyword>
<keyword evidence="4" id="KW-0418">Kinase</keyword>
<comment type="similarity">
    <text evidence="1">Belongs to the choline/ethanolamine kinase family.</text>
</comment>
<dbReference type="Proteomes" id="UP000837801">
    <property type="component" value="Unassembled WGS sequence"/>
</dbReference>
<evidence type="ECO:0000256" key="1">
    <source>
        <dbReference type="ARBA" id="ARBA00038211"/>
    </source>
</evidence>
<protein>
    <submittedName>
        <fullName evidence="4">Choline kinase</fullName>
    </submittedName>
</protein>
<dbReference type="Gene3D" id="3.90.1200.10">
    <property type="match status" value="1"/>
</dbReference>
<name>A0A9P0QS73_9ASCO</name>